<evidence type="ECO:0000313" key="2">
    <source>
        <dbReference type="EMBL" id="SFV60115.1"/>
    </source>
</evidence>
<protein>
    <submittedName>
        <fullName evidence="2">Uncharacterized protein</fullName>
    </submittedName>
</protein>
<organism evidence="2">
    <name type="scientific">hydrothermal vent metagenome</name>
    <dbReference type="NCBI Taxonomy" id="652676"/>
    <lineage>
        <taxon>unclassified sequences</taxon>
        <taxon>metagenomes</taxon>
        <taxon>ecological metagenomes</taxon>
    </lineage>
</organism>
<proteinExistence type="predicted"/>
<accession>A0A1W1C2Z3</accession>
<reference evidence="2" key="1">
    <citation type="submission" date="2016-10" db="EMBL/GenBank/DDBJ databases">
        <authorList>
            <person name="de Groot N.N."/>
        </authorList>
    </citation>
    <scope>NUCLEOTIDE SEQUENCE</scope>
</reference>
<keyword evidence="1" id="KW-0812">Transmembrane</keyword>
<feature type="transmembrane region" description="Helical" evidence="1">
    <location>
        <begin position="59"/>
        <end position="82"/>
    </location>
</feature>
<dbReference type="AlphaFoldDB" id="A0A1W1C2Z3"/>
<keyword evidence="1" id="KW-1133">Transmembrane helix</keyword>
<name>A0A1W1C2Z3_9ZZZZ</name>
<gene>
    <name evidence="2" type="ORF">MNB_SV-9-1509</name>
</gene>
<evidence type="ECO:0000256" key="1">
    <source>
        <dbReference type="SAM" id="Phobius"/>
    </source>
</evidence>
<dbReference type="EMBL" id="FPHG01000041">
    <property type="protein sequence ID" value="SFV60115.1"/>
    <property type="molecule type" value="Genomic_DNA"/>
</dbReference>
<feature type="transmembrane region" description="Helical" evidence="1">
    <location>
        <begin position="88"/>
        <end position="105"/>
    </location>
</feature>
<sequence>MREYMQTNIEYNLSNIHLKNIDIDSINASAKAKAQKINENLDTMRKIEKYTLDFEHSSTLVLIFSLEFFILFSVQYFIVLLSLKEWQWWIYAFFSLSIVGAWWYAKKQKKKYEINSAKYNKLYKETLKLIEELEEEGHISKKEIYIDESDEHI</sequence>
<keyword evidence="1" id="KW-0472">Membrane</keyword>